<evidence type="ECO:0000313" key="1">
    <source>
        <dbReference type="EMBL" id="AII22578.1"/>
    </source>
</evidence>
<organism evidence="1 2">
    <name type="scientific">Lizard adenovirus 2</name>
    <dbReference type="NCBI Taxonomy" id="874272"/>
    <lineage>
        <taxon>Viruses</taxon>
        <taxon>Varidnaviria</taxon>
        <taxon>Bamfordvirae</taxon>
        <taxon>Preplasmiviricota</taxon>
        <taxon>Polisuviricotina</taxon>
        <taxon>Pharingeaviricetes</taxon>
        <taxon>Rowavirales</taxon>
        <taxon>Adenoviridae</taxon>
        <taxon>Barthadenovirus</taxon>
        <taxon>Barthadenovirus lacertae</taxon>
        <taxon>Lizard atadenovirus A</taxon>
    </lineage>
</organism>
<dbReference type="RefSeq" id="YP_009051669.1">
    <property type="nucleotide sequence ID" value="NC_024684.1"/>
</dbReference>
<dbReference type="OrthoDB" id="38682at10239"/>
<name>A0A076FTB7_9ADEN</name>
<dbReference type="EMBL" id="KJ156523">
    <property type="protein sequence ID" value="AII22578.1"/>
    <property type="molecule type" value="Genomic_DNA"/>
</dbReference>
<keyword evidence="2" id="KW-1185">Reference proteome</keyword>
<dbReference type="GeneID" id="20041325"/>
<dbReference type="KEGG" id="vg:20041325"/>
<sequence length="57" mass="6781">MTEVRLNGKTLMILEEQTPSWKWIKVARQTDLKMFNLPGVKIFRGHQENEETDKHNL</sequence>
<feature type="non-terminal residue" evidence="1">
    <location>
        <position position="57"/>
    </location>
</feature>
<dbReference type="Proteomes" id="UP000133496">
    <property type="component" value="Segment"/>
</dbReference>
<protein>
    <submittedName>
        <fullName evidence="1">U-exon</fullName>
    </submittedName>
</protein>
<evidence type="ECO:0000313" key="2">
    <source>
        <dbReference type="Proteomes" id="UP000133496"/>
    </source>
</evidence>
<reference evidence="1 2" key="1">
    <citation type="journal article" date="2014" name="J. Virol.">
        <title>Molecular characterization of a lizard adenovirus reveals the first atadenovirus with two fiber genes and the first adenovirus with either one short or three long fibers per penton.</title>
        <authorList>
            <person name="Penzes J.J."/>
            <person name="Menendez-Conejero R."/>
            <person name="Condezo G.N."/>
            <person name="Ball I."/>
            <person name="Papp T."/>
            <person name="Doszpoly A."/>
            <person name="Paradela A."/>
            <person name="Perez-Berna A.J."/>
            <person name="Lopez-Sanz M."/>
            <person name="Nguyen T.H."/>
            <person name="van Raaij M.J."/>
            <person name="Marschang R.E."/>
            <person name="Harrach B."/>
            <person name="Benko M."/>
            <person name="San Martin C."/>
        </authorList>
    </citation>
    <scope>NUCLEOTIDE SEQUENCE [LARGE SCALE GENOMIC DNA]</scope>
    <source>
        <strain evidence="1">23-06</strain>
    </source>
</reference>
<proteinExistence type="predicted"/>
<accession>A0A076FTB7</accession>